<evidence type="ECO:0000313" key="5">
    <source>
        <dbReference type="EMBL" id="QEU10927.1"/>
    </source>
</evidence>
<evidence type="ECO:0000256" key="1">
    <source>
        <dbReference type="ARBA" id="ARBA00022763"/>
    </source>
</evidence>
<evidence type="ECO:0000259" key="4">
    <source>
        <dbReference type="Pfam" id="PF12705"/>
    </source>
</evidence>
<keyword evidence="2" id="KW-0347">Helicase</keyword>
<gene>
    <name evidence="5" type="ORF">FOB48_00450</name>
</gene>
<evidence type="ECO:0000256" key="2">
    <source>
        <dbReference type="ARBA" id="ARBA00022806"/>
    </source>
</evidence>
<evidence type="ECO:0000313" key="6">
    <source>
        <dbReference type="Proteomes" id="UP000323865"/>
    </source>
</evidence>
<dbReference type="RefSeq" id="WP_150332345.1">
    <property type="nucleotide sequence ID" value="NZ_CP044108.1"/>
</dbReference>
<keyword evidence="6" id="KW-1185">Reference proteome</keyword>
<accession>A0ABX6A223</accession>
<dbReference type="Proteomes" id="UP000323865">
    <property type="component" value="Chromosome"/>
</dbReference>
<dbReference type="EMBL" id="CP044108">
    <property type="protein sequence ID" value="QEU10927.1"/>
    <property type="molecule type" value="Genomic_DNA"/>
</dbReference>
<organism evidence="5 6">
    <name type="scientific">Dermabacter vaginalis</name>
    <dbReference type="NCBI Taxonomy" id="1630135"/>
    <lineage>
        <taxon>Bacteria</taxon>
        <taxon>Bacillati</taxon>
        <taxon>Actinomycetota</taxon>
        <taxon>Actinomycetes</taxon>
        <taxon>Micrococcales</taxon>
        <taxon>Dermabacteraceae</taxon>
        <taxon>Dermabacter</taxon>
    </lineage>
</organism>
<keyword evidence="2" id="KW-0067">ATP-binding</keyword>
<dbReference type="Pfam" id="PF12705">
    <property type="entry name" value="PDDEXK_1"/>
    <property type="match status" value="1"/>
</dbReference>
<feature type="domain" description="PD-(D/E)XK endonuclease-like" evidence="4">
    <location>
        <begin position="621"/>
        <end position="877"/>
    </location>
</feature>
<protein>
    <submittedName>
        <fullName evidence="5">PD-(D/E)XK nuclease family protein</fullName>
    </submittedName>
</protein>
<reference evidence="5 6" key="1">
    <citation type="submission" date="2019-09" db="EMBL/GenBank/DDBJ databases">
        <title>FDA dAtabase for Regulatory Grade micrObial Sequences (FDA-ARGOS): Supporting development and validation of Infectious Disease Dx tests.</title>
        <authorList>
            <person name="Sciortino C."/>
            <person name="Tallon L."/>
            <person name="Sadzewicz L."/>
            <person name="Vavikolanu K."/>
            <person name="Mehta A."/>
            <person name="Aluvathingal J."/>
            <person name="Nadendla S."/>
            <person name="Nandy P."/>
            <person name="Geyer C."/>
            <person name="Yan Y."/>
            <person name="Sichtig H."/>
        </authorList>
    </citation>
    <scope>NUCLEOTIDE SEQUENCE [LARGE SCALE GENOMIC DNA]</scope>
    <source>
        <strain evidence="5 6">FDAARGOS_640</strain>
    </source>
</reference>
<dbReference type="InterPro" id="IPR038726">
    <property type="entry name" value="PDDEXK_AddAB-type"/>
</dbReference>
<evidence type="ECO:0000256" key="3">
    <source>
        <dbReference type="ARBA" id="ARBA00023204"/>
    </source>
</evidence>
<dbReference type="InterPro" id="IPR011604">
    <property type="entry name" value="PDDEXK-like_dom_sf"/>
</dbReference>
<dbReference type="Gene3D" id="3.90.320.10">
    <property type="match status" value="1"/>
</dbReference>
<name>A0ABX6A223_9MICO</name>
<keyword evidence="2" id="KW-0547">Nucleotide-binding</keyword>
<keyword evidence="3" id="KW-0234">DNA repair</keyword>
<sequence>MRIRFGWLLDGAAWAPRRIGSARSWDMVAGPRELVGVLLTRLGLLHPETPYAVRVAHMRRLLSEVQNPWYERSCDRDSWNTARAMLRLRDEALEAGWRAPAPSELERLSQPRLSALAALEQAITVGVEGVPGANLPPGFADDLASVHAELEAIVDSGEVWPLGIEVIDCSEDPEALPGRWPAIFALLERCGVKVNDGHEHAGVPDELSIVRAPQELSAGEVAAQILEEECAGSAPVTVLAGRDTLPLDLSLTRRGLPPVAHAPEAAPRLAAQVVPIFLEASSSPVNVQALVEFLSVEVSCEKAQDAVGERQASAPVLPRNVTRALLHALGEEAGIDTRDPESAFSKALEKIRQDADNGAQNLAMVREMCAFTAEAPGEIVEANDLERRLAFLEARVEQMPRAAGPAKGIIRQHITTLRDLLDLTKTEGVNERELRELVAAAAPPARSVLARPSVTPWNTAVNEAHVDAGTVLWWGAAGVPSRRSVTWDKSEIRVLEEGGARILEAEALEALEMRAKLRALGSATKLIAVAADVVDGEHASLNPVLAPLAEAWLTANPDLKAQPQEDSDPTRHRAISIEARAWAAARLKAGLLNMPEEQRFMPPSSLAREVTAGTQLMPQKLSYTQLDILHRDALAWVLRYPLGIKPGSAASVPSGNRAIGTLVHAVIETLVKEKRVPASYEIPESAVEEIFARLVPRYSSDLDLPGNEALRAYVLRRAKASITMLFRTLRTAGIGVLEIEHALKDVPLNFTVGRSDATQQLTVPLSGSIDFAGIDEHGAPVLLDFKWTNSTSRYAGLVTNNEALQLATYAWAYGAQRGERREPRTGYFLLRHGEFVTNDRGLGGRGASNEATGGNLGLFERLRATIEDELSAIAQGRVTSALGDLALENGLSSHDTAHRKAAAELAEERAEAGRVFVDHNASYSDYCLLTGLTGDYS</sequence>
<keyword evidence="1" id="KW-0227">DNA damage</keyword>
<proteinExistence type="predicted"/>
<keyword evidence="2" id="KW-0378">Hydrolase</keyword>